<evidence type="ECO:0000313" key="11">
    <source>
        <dbReference type="Proteomes" id="UP001065174"/>
    </source>
</evidence>
<comment type="catalytic activity">
    <reaction evidence="8">
        <text>Mo-molybdopterin + GTP + H(+) = Mo-molybdopterin guanine dinucleotide + diphosphate</text>
        <dbReference type="Rhea" id="RHEA:34243"/>
        <dbReference type="ChEBI" id="CHEBI:15378"/>
        <dbReference type="ChEBI" id="CHEBI:33019"/>
        <dbReference type="ChEBI" id="CHEBI:37565"/>
        <dbReference type="ChEBI" id="CHEBI:71302"/>
        <dbReference type="ChEBI" id="CHEBI:71310"/>
        <dbReference type="EC" id="2.7.7.77"/>
    </reaction>
</comment>
<keyword evidence="3 8" id="KW-0479">Metal-binding</keyword>
<evidence type="ECO:0000256" key="4">
    <source>
        <dbReference type="ARBA" id="ARBA00022741"/>
    </source>
</evidence>
<gene>
    <name evidence="8" type="primary">mobA</name>
    <name evidence="10" type="ORF">N6H18_00555</name>
</gene>
<evidence type="ECO:0000256" key="5">
    <source>
        <dbReference type="ARBA" id="ARBA00022842"/>
    </source>
</evidence>
<comment type="cofactor">
    <cofactor evidence="8">
        <name>Mg(2+)</name>
        <dbReference type="ChEBI" id="CHEBI:18420"/>
    </cofactor>
</comment>
<dbReference type="SUPFAM" id="SSF53448">
    <property type="entry name" value="Nucleotide-diphospho-sugar transferases"/>
    <property type="match status" value="1"/>
</dbReference>
<dbReference type="GO" id="GO:0016740">
    <property type="term" value="F:transferase activity"/>
    <property type="evidence" value="ECO:0007669"/>
    <property type="project" value="UniProtKB-KW"/>
</dbReference>
<dbReference type="HAMAP" id="MF_00316">
    <property type="entry name" value="MobA"/>
    <property type="match status" value="1"/>
</dbReference>
<comment type="caution">
    <text evidence="8">Lacks conserved residue(s) required for the propagation of feature annotation.</text>
</comment>
<comment type="similarity">
    <text evidence="8">Belongs to the MobA family.</text>
</comment>
<evidence type="ECO:0000256" key="1">
    <source>
        <dbReference type="ARBA" id="ARBA00022490"/>
    </source>
</evidence>
<dbReference type="InterPro" id="IPR013482">
    <property type="entry name" value="Molybde_CF_guanTrfase"/>
</dbReference>
<evidence type="ECO:0000259" key="9">
    <source>
        <dbReference type="Pfam" id="PF12804"/>
    </source>
</evidence>
<feature type="binding site" evidence="8">
    <location>
        <position position="281"/>
    </location>
    <ligand>
        <name>GTP</name>
        <dbReference type="ChEBI" id="CHEBI:37565"/>
    </ligand>
</feature>
<feature type="binding site" evidence="8">
    <location>
        <position position="252"/>
    </location>
    <ligand>
        <name>GTP</name>
        <dbReference type="ChEBI" id="CHEBI:37565"/>
    </ligand>
</feature>
<comment type="domain">
    <text evidence="8">The N-terminal domain determines nucleotide recognition and specific binding, while the C-terminal domain determines the specific binding to the target protein.</text>
</comment>
<feature type="domain" description="MobA-like NTP transferase" evidence="9">
    <location>
        <begin position="196"/>
        <end position="335"/>
    </location>
</feature>
<feature type="binding site" evidence="8">
    <location>
        <position position="211"/>
    </location>
    <ligand>
        <name>GTP</name>
        <dbReference type="ChEBI" id="CHEBI:37565"/>
    </ligand>
</feature>
<keyword evidence="2 8" id="KW-0808">Transferase</keyword>
<comment type="subcellular location">
    <subcellularLocation>
        <location evidence="8">Cytoplasm</location>
    </subcellularLocation>
</comment>
<comment type="function">
    <text evidence="8">Transfers a GMP moiety from GTP to Mo-molybdopterin (Mo-MPT) cofactor (Moco or molybdenum cofactor) to form Mo-molybdopterin guanine dinucleotide (Mo-MGD) cofactor.</text>
</comment>
<reference evidence="10" key="1">
    <citation type="submission" date="2022-09" db="EMBL/GenBank/DDBJ databases">
        <title>Comparative genomics and taxonomic characterization of three novel marine species of genus Reichenbachiella exhibiting antioxidant and polysaccharide degradation activities.</title>
        <authorList>
            <person name="Muhammad N."/>
            <person name="Lee Y.-J."/>
            <person name="Ko J."/>
            <person name="Kim S.-G."/>
        </authorList>
    </citation>
    <scope>NUCLEOTIDE SEQUENCE</scope>
    <source>
        <strain evidence="10">BKB1-1</strain>
    </source>
</reference>
<evidence type="ECO:0000256" key="2">
    <source>
        <dbReference type="ARBA" id="ARBA00022679"/>
    </source>
</evidence>
<evidence type="ECO:0000256" key="6">
    <source>
        <dbReference type="ARBA" id="ARBA00023134"/>
    </source>
</evidence>
<dbReference type="CDD" id="cd02503">
    <property type="entry name" value="MobA"/>
    <property type="match status" value="1"/>
</dbReference>
<proteinExistence type="inferred from homology"/>
<keyword evidence="6 8" id="KW-0342">GTP-binding</keyword>
<organism evidence="10 11">
    <name type="scientific">Reichenbachiella agarivorans</name>
    <dbReference type="NCBI Taxonomy" id="2979464"/>
    <lineage>
        <taxon>Bacteria</taxon>
        <taxon>Pseudomonadati</taxon>
        <taxon>Bacteroidota</taxon>
        <taxon>Cytophagia</taxon>
        <taxon>Cytophagales</taxon>
        <taxon>Reichenbachiellaceae</taxon>
        <taxon>Reichenbachiella</taxon>
    </lineage>
</organism>
<keyword evidence="5 8" id="KW-0460">Magnesium</keyword>
<dbReference type="Pfam" id="PF12804">
    <property type="entry name" value="NTP_transf_3"/>
    <property type="match status" value="1"/>
</dbReference>
<dbReference type="RefSeq" id="WP_262309900.1">
    <property type="nucleotide sequence ID" value="NZ_CP106679.1"/>
</dbReference>
<protein>
    <recommendedName>
        <fullName evidence="8">Probable molybdenum cofactor guanylyltransferase</fullName>
        <shortName evidence="8">MoCo guanylyltransferase</shortName>
        <ecNumber evidence="8">2.7.7.77</ecNumber>
    </recommendedName>
    <alternativeName>
        <fullName evidence="8">GTP:molybdopterin guanylyltransferase</fullName>
    </alternativeName>
    <alternativeName>
        <fullName evidence="8">Mo-MPT guanylyltransferase</fullName>
    </alternativeName>
    <alternativeName>
        <fullName evidence="8">Molybdopterin guanylyltransferase</fullName>
    </alternativeName>
    <alternativeName>
        <fullName evidence="8">Molybdopterin-guanine dinucleotide synthase</fullName>
        <shortName evidence="8">MGD synthase</shortName>
    </alternativeName>
</protein>
<dbReference type="PANTHER" id="PTHR19136">
    <property type="entry name" value="MOLYBDENUM COFACTOR GUANYLYLTRANSFERASE"/>
    <property type="match status" value="1"/>
</dbReference>
<dbReference type="EMBL" id="CP106679">
    <property type="protein sequence ID" value="UXP32465.1"/>
    <property type="molecule type" value="Genomic_DNA"/>
</dbReference>
<evidence type="ECO:0000313" key="10">
    <source>
        <dbReference type="EMBL" id="UXP32465.1"/>
    </source>
</evidence>
<dbReference type="Proteomes" id="UP001065174">
    <property type="component" value="Chromosome"/>
</dbReference>
<sequence length="377" mass="42825">MSKKHLKHAKITKPDLGVFARTEFSILGTPCSEIKQLAQIICSALSPHYQIAYADADHQSADDSSNLEGSILATGSSMEYVDKIDFHRFDQKTTLNPWRYKTHFRDLDLVIINGNHFESNRQILVIDPRKSLEKKLHKLTQVQLVLFLNEEKVIPDYLQEHIPGIEKIPQFKISETEKIIHWVRQLLTHAIAPIHGLVLAGGKSERMGQNKALIDYHGKSQKAHMYDLLSACTSQAFYSVRENPEDTSEIADTFTGLGPYGAILSAFRSNPNVAWLVTACDQPFLTQEVIQKLISDRNPSKVATAFYNPETDFPEPLITIWEPRAYAYLLDFLSQGYSCPRKVLINTDIELIKLDDTSVLRNVNTPEEYRAARQELD</sequence>
<evidence type="ECO:0000256" key="7">
    <source>
        <dbReference type="ARBA" id="ARBA00023150"/>
    </source>
</evidence>
<dbReference type="InterPro" id="IPR029044">
    <property type="entry name" value="Nucleotide-diphossugar_trans"/>
</dbReference>
<dbReference type="InterPro" id="IPR025877">
    <property type="entry name" value="MobA-like_NTP_Trfase"/>
</dbReference>
<keyword evidence="4 8" id="KW-0547">Nucleotide-binding</keyword>
<dbReference type="PANTHER" id="PTHR19136:SF81">
    <property type="entry name" value="MOLYBDENUM COFACTOR GUANYLYLTRANSFERASE"/>
    <property type="match status" value="1"/>
</dbReference>
<feature type="binding site" evidence="8">
    <location>
        <position position="281"/>
    </location>
    <ligand>
        <name>Mg(2+)</name>
        <dbReference type="ChEBI" id="CHEBI:18420"/>
    </ligand>
</feature>
<keyword evidence="7 8" id="KW-0501">Molybdenum cofactor biosynthesis</keyword>
<dbReference type="Gene3D" id="3.90.550.10">
    <property type="entry name" value="Spore Coat Polysaccharide Biosynthesis Protein SpsA, Chain A"/>
    <property type="match status" value="1"/>
</dbReference>
<feature type="binding site" evidence="8">
    <location>
        <begin position="199"/>
        <end position="201"/>
    </location>
    <ligand>
        <name>GTP</name>
        <dbReference type="ChEBI" id="CHEBI:37565"/>
    </ligand>
</feature>
<dbReference type="EC" id="2.7.7.77" evidence="8"/>
<keyword evidence="1 8" id="KW-0963">Cytoplasm</keyword>
<name>A0ABY6CPM4_9BACT</name>
<keyword evidence="11" id="KW-1185">Reference proteome</keyword>
<accession>A0ABY6CPM4</accession>
<evidence type="ECO:0000256" key="8">
    <source>
        <dbReference type="HAMAP-Rule" id="MF_00316"/>
    </source>
</evidence>
<evidence type="ECO:0000256" key="3">
    <source>
        <dbReference type="ARBA" id="ARBA00022723"/>
    </source>
</evidence>